<evidence type="ECO:0000256" key="4">
    <source>
        <dbReference type="ARBA" id="ARBA00022980"/>
    </source>
</evidence>
<dbReference type="Proteomes" id="UP001194714">
    <property type="component" value="Unassembled WGS sequence"/>
</dbReference>
<keyword evidence="12" id="KW-1185">Reference proteome</keyword>
<sequence>MKQTKSGKTQLLLLEDVTNLGKKGDLASAKPGFVRNFLLPQKKAVIADKRTIRMQEKLQEERSKQAAEDKKESETLAARLKEMTFTTKVKNDTQGHLYGSVGPVEVVKVLADEGITIERKNVVLPKPIKMVGMHDVQLKLKEDVPASFKLTVEGETVVKKEEKPRVEVVEEGEEDKAPETEEATEDLPMRSERDKEMKEELEERTKE</sequence>
<evidence type="ECO:0000256" key="8">
    <source>
        <dbReference type="SAM" id="MobiDB-lite"/>
    </source>
</evidence>
<dbReference type="InterPro" id="IPR020594">
    <property type="entry name" value="Ribosomal_bL9_bac/chp"/>
</dbReference>
<evidence type="ECO:0000256" key="1">
    <source>
        <dbReference type="ARBA" id="ARBA00010605"/>
    </source>
</evidence>
<evidence type="ECO:0000256" key="3">
    <source>
        <dbReference type="ARBA" id="ARBA00022884"/>
    </source>
</evidence>
<name>A0ABS0AWQ9_9BACT</name>
<comment type="function">
    <text evidence="7">Binds to the 23S rRNA.</text>
</comment>
<accession>A0ABS0AWQ9</accession>
<dbReference type="InterPro" id="IPR020070">
    <property type="entry name" value="Ribosomal_bL9_N"/>
</dbReference>
<dbReference type="Pfam" id="PF01281">
    <property type="entry name" value="Ribosomal_L9_N"/>
    <property type="match status" value="1"/>
</dbReference>
<dbReference type="Gene3D" id="3.10.430.100">
    <property type="entry name" value="Ribosomal protein L9, C-terminal domain"/>
    <property type="match status" value="1"/>
</dbReference>
<evidence type="ECO:0000313" key="12">
    <source>
        <dbReference type="Proteomes" id="UP001194714"/>
    </source>
</evidence>
<feature type="compositionally biased region" description="Basic and acidic residues" evidence="8">
    <location>
        <begin position="187"/>
        <end position="207"/>
    </location>
</feature>
<keyword evidence="4 7" id="KW-0689">Ribosomal protein</keyword>
<organism evidence="11 12">
    <name type="scientific">Candidatus Neptunichlamydia vexilliferae</name>
    <dbReference type="NCBI Taxonomy" id="1651774"/>
    <lineage>
        <taxon>Bacteria</taxon>
        <taxon>Pseudomonadati</taxon>
        <taxon>Chlamydiota</taxon>
        <taxon>Chlamydiia</taxon>
        <taxon>Parachlamydiales</taxon>
        <taxon>Simkaniaceae</taxon>
        <taxon>Candidatus Neptunichlamydia</taxon>
    </lineage>
</organism>
<dbReference type="NCBIfam" id="TIGR00158">
    <property type="entry name" value="L9"/>
    <property type="match status" value="1"/>
</dbReference>
<dbReference type="InterPro" id="IPR009027">
    <property type="entry name" value="Ribosomal_bL9/RNase_H1_N"/>
</dbReference>
<evidence type="ECO:0000256" key="5">
    <source>
        <dbReference type="ARBA" id="ARBA00023274"/>
    </source>
</evidence>
<evidence type="ECO:0000313" key="11">
    <source>
        <dbReference type="EMBL" id="MBF5058577.1"/>
    </source>
</evidence>
<dbReference type="EMBL" id="JAAEJV010000001">
    <property type="protein sequence ID" value="MBF5058577.1"/>
    <property type="molecule type" value="Genomic_DNA"/>
</dbReference>
<dbReference type="RefSeq" id="WP_194846849.1">
    <property type="nucleotide sequence ID" value="NZ_JAAEJV010000001.1"/>
</dbReference>
<keyword evidence="5 7" id="KW-0687">Ribonucleoprotein</keyword>
<evidence type="ECO:0000256" key="2">
    <source>
        <dbReference type="ARBA" id="ARBA00022730"/>
    </source>
</evidence>
<feature type="domain" description="Large ribosomal subunit protein bL9 C-terminal" evidence="10">
    <location>
        <begin position="72"/>
        <end position="153"/>
    </location>
</feature>
<evidence type="ECO:0000259" key="10">
    <source>
        <dbReference type="Pfam" id="PF03948"/>
    </source>
</evidence>
<feature type="compositionally biased region" description="Acidic residues" evidence="8">
    <location>
        <begin position="169"/>
        <end position="185"/>
    </location>
</feature>
<reference evidence="11 12" key="1">
    <citation type="submission" date="2020-01" db="EMBL/GenBank/DDBJ databases">
        <title>Draft genome sequence of Cand. Neptunochlamydia vexilliferae K9.</title>
        <authorList>
            <person name="Schulz F."/>
            <person name="Koestlbacher S."/>
            <person name="Wascher F."/>
            <person name="Pizzetti I."/>
            <person name="Horn M."/>
        </authorList>
    </citation>
    <scope>NUCLEOTIDE SEQUENCE [LARGE SCALE GENOMIC DNA]</scope>
    <source>
        <strain evidence="11 12">K9</strain>
    </source>
</reference>
<feature type="region of interest" description="Disordered" evidence="8">
    <location>
        <begin position="163"/>
        <end position="207"/>
    </location>
</feature>
<keyword evidence="2 7" id="KW-0699">rRNA-binding</keyword>
<dbReference type="Gene3D" id="3.40.5.10">
    <property type="entry name" value="Ribosomal protein L9, N-terminal domain"/>
    <property type="match status" value="1"/>
</dbReference>
<comment type="similarity">
    <text evidence="1 7">Belongs to the bacterial ribosomal protein bL9 family.</text>
</comment>
<comment type="caution">
    <text evidence="11">The sequence shown here is derived from an EMBL/GenBank/DDBJ whole genome shotgun (WGS) entry which is preliminary data.</text>
</comment>
<protein>
    <recommendedName>
        <fullName evidence="6 7">Large ribosomal subunit protein bL9</fullName>
    </recommendedName>
</protein>
<feature type="domain" description="Ribosomal protein L9" evidence="9">
    <location>
        <begin position="10"/>
        <end position="52"/>
    </location>
</feature>
<dbReference type="PANTHER" id="PTHR21368">
    <property type="entry name" value="50S RIBOSOMAL PROTEIN L9"/>
    <property type="match status" value="1"/>
</dbReference>
<dbReference type="InterPro" id="IPR020069">
    <property type="entry name" value="Ribosomal_bL9_C"/>
</dbReference>
<gene>
    <name evidence="7" type="primary">rplI</name>
    <name evidence="11" type="ORF">NEPTK9_000074</name>
</gene>
<dbReference type="SUPFAM" id="SSF55658">
    <property type="entry name" value="L9 N-domain-like"/>
    <property type="match status" value="1"/>
</dbReference>
<proteinExistence type="inferred from homology"/>
<dbReference type="InterPro" id="IPR000244">
    <property type="entry name" value="Ribosomal_bL9"/>
</dbReference>
<evidence type="ECO:0000256" key="7">
    <source>
        <dbReference type="HAMAP-Rule" id="MF_00503"/>
    </source>
</evidence>
<dbReference type="Pfam" id="PF03948">
    <property type="entry name" value="Ribosomal_L9_C"/>
    <property type="match status" value="1"/>
</dbReference>
<dbReference type="GO" id="GO:0005840">
    <property type="term" value="C:ribosome"/>
    <property type="evidence" value="ECO:0007669"/>
    <property type="project" value="UniProtKB-KW"/>
</dbReference>
<evidence type="ECO:0000256" key="6">
    <source>
        <dbReference type="ARBA" id="ARBA00035292"/>
    </source>
</evidence>
<dbReference type="SUPFAM" id="SSF55653">
    <property type="entry name" value="Ribosomal protein L9 C-domain"/>
    <property type="match status" value="1"/>
</dbReference>
<dbReference type="HAMAP" id="MF_00503">
    <property type="entry name" value="Ribosomal_bL9"/>
    <property type="match status" value="1"/>
</dbReference>
<dbReference type="InterPro" id="IPR036935">
    <property type="entry name" value="Ribosomal_bL9_N_sf"/>
</dbReference>
<keyword evidence="3 7" id="KW-0694">RNA-binding</keyword>
<dbReference type="InterPro" id="IPR036791">
    <property type="entry name" value="Ribosomal_bL9_C_sf"/>
</dbReference>
<evidence type="ECO:0000259" key="9">
    <source>
        <dbReference type="Pfam" id="PF01281"/>
    </source>
</evidence>